<accession>A0AAD6HJW1</accession>
<keyword evidence="8" id="KW-1185">Reference proteome</keyword>
<keyword evidence="3" id="KW-0349">Heme</keyword>
<protein>
    <recommendedName>
        <fullName evidence="9">Dyp-type peroxidase</fullName>
    </recommendedName>
</protein>
<dbReference type="AlphaFoldDB" id="A0AAD6HJW1"/>
<sequence>MMSEGRDLPQDWIPEFAGQRVDGVLLVCGTDGAVQAERQEVVNNFLSVAHGAEHVLTLDGRERPGDQKGHEHFCFLDAISQPLLKGFDEETQKEEGSRKWFTRPGVILFGHEGEMNDEPRLMPPAWAKNGSLLVIRKIKQFVPEFNGYLDREAPKLGFNAGQLGARLVGRWKSESQGNCPFASHMRKTKPRSGVNNGDKFDIMRRGIPYGLEVEPDESSLTLQDRGWANLDTFPPNVTHFSGGKNPGQDPVIGQSVKGAIEDDDKILTMSLVDGQKRNVQITFDPFIQSNGGDYFFTPSVKFLREITLPRQ</sequence>
<gene>
    <name evidence="7" type="ORF">N7493_007336</name>
</gene>
<evidence type="ECO:0008006" key="9">
    <source>
        <dbReference type="Google" id="ProtNLM"/>
    </source>
</evidence>
<dbReference type="InterPro" id="IPR011008">
    <property type="entry name" value="Dimeric_a/b-barrel"/>
</dbReference>
<dbReference type="GO" id="GO:0005829">
    <property type="term" value="C:cytosol"/>
    <property type="evidence" value="ECO:0007669"/>
    <property type="project" value="TreeGrafter"/>
</dbReference>
<evidence type="ECO:0000313" key="8">
    <source>
        <dbReference type="Proteomes" id="UP001215712"/>
    </source>
</evidence>
<dbReference type="PANTHER" id="PTHR30521:SF4">
    <property type="entry name" value="DEFERROCHELATASE"/>
    <property type="match status" value="1"/>
</dbReference>
<evidence type="ECO:0000256" key="2">
    <source>
        <dbReference type="ARBA" id="ARBA00022559"/>
    </source>
</evidence>
<evidence type="ECO:0000256" key="5">
    <source>
        <dbReference type="ARBA" id="ARBA00023002"/>
    </source>
</evidence>
<dbReference type="SUPFAM" id="SSF54909">
    <property type="entry name" value="Dimeric alpha+beta barrel"/>
    <property type="match status" value="1"/>
</dbReference>
<evidence type="ECO:0000256" key="3">
    <source>
        <dbReference type="ARBA" id="ARBA00022617"/>
    </source>
</evidence>
<evidence type="ECO:0000256" key="6">
    <source>
        <dbReference type="ARBA" id="ARBA00023004"/>
    </source>
</evidence>
<dbReference type="EMBL" id="JAQJAN010000010">
    <property type="protein sequence ID" value="KAJ5719758.1"/>
    <property type="molecule type" value="Genomic_DNA"/>
</dbReference>
<keyword evidence="4" id="KW-0479">Metal-binding</keyword>
<dbReference type="Proteomes" id="UP001215712">
    <property type="component" value="Unassembled WGS sequence"/>
</dbReference>
<dbReference type="PANTHER" id="PTHR30521">
    <property type="entry name" value="DEFERROCHELATASE/PEROXIDASE"/>
    <property type="match status" value="1"/>
</dbReference>
<keyword evidence="5" id="KW-0560">Oxidoreductase</keyword>
<comment type="caution">
    <text evidence="7">The sequence shown here is derived from an EMBL/GenBank/DDBJ whole genome shotgun (WGS) entry which is preliminary data.</text>
</comment>
<organism evidence="7 8">
    <name type="scientific">Penicillium malachiteum</name>
    <dbReference type="NCBI Taxonomy" id="1324776"/>
    <lineage>
        <taxon>Eukaryota</taxon>
        <taxon>Fungi</taxon>
        <taxon>Dikarya</taxon>
        <taxon>Ascomycota</taxon>
        <taxon>Pezizomycotina</taxon>
        <taxon>Eurotiomycetes</taxon>
        <taxon>Eurotiomycetidae</taxon>
        <taxon>Eurotiales</taxon>
        <taxon>Aspergillaceae</taxon>
        <taxon>Penicillium</taxon>
    </lineage>
</organism>
<name>A0AAD6HJW1_9EURO</name>
<reference evidence="7" key="2">
    <citation type="submission" date="2023-01" db="EMBL/GenBank/DDBJ databases">
        <authorList>
            <person name="Petersen C."/>
        </authorList>
    </citation>
    <scope>NUCLEOTIDE SEQUENCE</scope>
    <source>
        <strain evidence="7">IBT 17514</strain>
    </source>
</reference>
<keyword evidence="6" id="KW-0408">Iron</keyword>
<dbReference type="GO" id="GO:0020037">
    <property type="term" value="F:heme binding"/>
    <property type="evidence" value="ECO:0007669"/>
    <property type="project" value="InterPro"/>
</dbReference>
<keyword evidence="2" id="KW-0575">Peroxidase</keyword>
<dbReference type="GO" id="GO:0046872">
    <property type="term" value="F:metal ion binding"/>
    <property type="evidence" value="ECO:0007669"/>
    <property type="project" value="UniProtKB-KW"/>
</dbReference>
<evidence type="ECO:0000256" key="4">
    <source>
        <dbReference type="ARBA" id="ARBA00022723"/>
    </source>
</evidence>
<dbReference type="PROSITE" id="PS51404">
    <property type="entry name" value="DYP_PEROXIDASE"/>
    <property type="match status" value="1"/>
</dbReference>
<dbReference type="GO" id="GO:0004601">
    <property type="term" value="F:peroxidase activity"/>
    <property type="evidence" value="ECO:0007669"/>
    <property type="project" value="UniProtKB-KW"/>
</dbReference>
<reference evidence="7" key="1">
    <citation type="journal article" date="2023" name="IMA Fungus">
        <title>Comparative genomic study of the Penicillium genus elucidates a diverse pangenome and 15 lateral gene transfer events.</title>
        <authorList>
            <person name="Petersen C."/>
            <person name="Sorensen T."/>
            <person name="Nielsen M.R."/>
            <person name="Sondergaard T.E."/>
            <person name="Sorensen J.L."/>
            <person name="Fitzpatrick D.A."/>
            <person name="Frisvad J.C."/>
            <person name="Nielsen K.L."/>
        </authorList>
    </citation>
    <scope>NUCLEOTIDE SEQUENCE</scope>
    <source>
        <strain evidence="7">IBT 17514</strain>
    </source>
</reference>
<evidence type="ECO:0000256" key="1">
    <source>
        <dbReference type="ARBA" id="ARBA00001970"/>
    </source>
</evidence>
<comment type="cofactor">
    <cofactor evidence="1">
        <name>heme b</name>
        <dbReference type="ChEBI" id="CHEBI:60344"/>
    </cofactor>
</comment>
<dbReference type="InterPro" id="IPR006314">
    <property type="entry name" value="Dyp_peroxidase"/>
</dbReference>
<proteinExistence type="predicted"/>
<evidence type="ECO:0000313" key="7">
    <source>
        <dbReference type="EMBL" id="KAJ5719758.1"/>
    </source>
</evidence>